<comment type="caution">
    <text evidence="1">The sequence shown here is derived from an EMBL/GenBank/DDBJ whole genome shotgun (WGS) entry which is preliminary data.</text>
</comment>
<evidence type="ECO:0000313" key="1">
    <source>
        <dbReference type="EMBL" id="RRH71063.1"/>
    </source>
</evidence>
<gene>
    <name evidence="1" type="ORF">EG244_16835</name>
</gene>
<dbReference type="RefSeq" id="WP_124966342.1">
    <property type="nucleotide sequence ID" value="NZ_RRAZ01000033.1"/>
</dbReference>
<dbReference type="Proteomes" id="UP000282125">
    <property type="component" value="Unassembled WGS sequence"/>
</dbReference>
<protein>
    <submittedName>
        <fullName evidence="1">Uncharacterized protein</fullName>
    </submittedName>
</protein>
<proteinExistence type="predicted"/>
<dbReference type="AlphaFoldDB" id="A0A3P3D9N4"/>
<keyword evidence="2" id="KW-1185">Reference proteome</keyword>
<name>A0A3P3D9N4_9RHOB</name>
<reference evidence="1 2" key="1">
    <citation type="submission" date="2018-11" db="EMBL/GenBank/DDBJ databases">
        <title>Gemmobacter sp. nov., YIM 102744-1 draft genome.</title>
        <authorList>
            <person name="Li G."/>
            <person name="Jiang Y."/>
        </authorList>
    </citation>
    <scope>NUCLEOTIDE SEQUENCE [LARGE SCALE GENOMIC DNA]</scope>
    <source>
        <strain evidence="1 2">YIM 102744-1</strain>
    </source>
</reference>
<dbReference type="OrthoDB" id="7182479at2"/>
<evidence type="ECO:0000313" key="2">
    <source>
        <dbReference type="Proteomes" id="UP000282125"/>
    </source>
</evidence>
<accession>A0A3P3D9N4</accession>
<dbReference type="EMBL" id="RRAZ01000033">
    <property type="protein sequence ID" value="RRH71063.1"/>
    <property type="molecule type" value="Genomic_DNA"/>
</dbReference>
<organism evidence="1 2">
    <name type="scientific">Falsigemmobacter faecalis</name>
    <dbReference type="NCBI Taxonomy" id="2488730"/>
    <lineage>
        <taxon>Bacteria</taxon>
        <taxon>Pseudomonadati</taxon>
        <taxon>Pseudomonadota</taxon>
        <taxon>Alphaproteobacteria</taxon>
        <taxon>Rhodobacterales</taxon>
        <taxon>Paracoccaceae</taxon>
        <taxon>Falsigemmobacter</taxon>
    </lineage>
</organism>
<sequence>MTSPDAYPSVPRTSARIRIATKDEPRSPIRAIVCIFAHPEEGKASPIRIINGSTINAISSKIAPKGGLSQSKIDEILRTRKGQRPDPSAYMSKAEIDAHLSKFDGGAVRVTSADDVAKYGTAGPPSGGFVMPKSEFDYLVREAGGNMRVVERRLGLDSGSLSSGKTVALEIKPQDMRNLRVPSGNEGGANGQWVPGGYTSGGVPEAVMDFSGVPYTPIKF</sequence>